<name>A0A6J3LV75_9PEZI</name>
<dbReference type="RefSeq" id="XP_033456215.1">
    <property type="nucleotide sequence ID" value="XM_033605772.1"/>
</dbReference>
<evidence type="ECO:0000256" key="8">
    <source>
        <dbReference type="ARBA" id="ARBA00022838"/>
    </source>
</evidence>
<keyword evidence="14" id="KW-1185">Reference proteome</keyword>
<evidence type="ECO:0000313" key="15">
    <source>
        <dbReference type="RefSeq" id="XP_033456215.1"/>
    </source>
</evidence>
<evidence type="ECO:0000256" key="10">
    <source>
        <dbReference type="ARBA" id="ARBA00023242"/>
    </source>
</evidence>
<evidence type="ECO:0000256" key="1">
    <source>
        <dbReference type="ARBA" id="ARBA00004123"/>
    </source>
</evidence>
<dbReference type="PANTHER" id="PTHR28262">
    <property type="entry name" value="DASH COMPLEX SUBUNIT SPC19"/>
    <property type="match status" value="1"/>
</dbReference>
<keyword evidence="7" id="KW-0963">Cytoplasm</keyword>
<proteinExistence type="inferred from homology"/>
<feature type="compositionally biased region" description="Polar residues" evidence="13">
    <location>
        <begin position="107"/>
        <end position="119"/>
    </location>
</feature>
<gene>
    <name evidence="15" type="ORF">K489DRAFT_384079</name>
</gene>
<evidence type="ECO:0000313" key="14">
    <source>
        <dbReference type="Proteomes" id="UP000504637"/>
    </source>
</evidence>
<feature type="region of interest" description="Disordered" evidence="13">
    <location>
        <begin position="99"/>
        <end position="133"/>
    </location>
</feature>
<reference evidence="15" key="3">
    <citation type="submission" date="2025-08" db="UniProtKB">
        <authorList>
            <consortium name="RefSeq"/>
        </authorList>
    </citation>
    <scope>IDENTIFICATION</scope>
    <source>
        <strain evidence="15">CBS 342.82</strain>
    </source>
</reference>
<evidence type="ECO:0000256" key="6">
    <source>
        <dbReference type="ARBA" id="ARBA00022454"/>
    </source>
</evidence>
<evidence type="ECO:0000256" key="9">
    <source>
        <dbReference type="ARBA" id="ARBA00023212"/>
    </source>
</evidence>
<dbReference type="OrthoDB" id="3361333at2759"/>
<dbReference type="PANTHER" id="PTHR28262:SF1">
    <property type="entry name" value="DASH COMPLEX SUBUNIT SPC19"/>
    <property type="match status" value="1"/>
</dbReference>
<comment type="similarity">
    <text evidence="4">Belongs to the DASH complex SPC19 family.</text>
</comment>
<evidence type="ECO:0000256" key="12">
    <source>
        <dbReference type="ARBA" id="ARBA00032583"/>
    </source>
</evidence>
<evidence type="ECO:0000256" key="3">
    <source>
        <dbReference type="ARBA" id="ARBA00004629"/>
    </source>
</evidence>
<dbReference type="GO" id="GO:0008608">
    <property type="term" value="P:attachment of spindle microtubules to kinetochore"/>
    <property type="evidence" value="ECO:0007669"/>
    <property type="project" value="InterPro"/>
</dbReference>
<evidence type="ECO:0000256" key="13">
    <source>
        <dbReference type="SAM" id="MobiDB-lite"/>
    </source>
</evidence>
<dbReference type="GeneID" id="54363572"/>
<sequence length="178" mass="19117">MDIPTHSALQGCVTSLRSSMQLLESSIGILDSGVSDYPRLANVLQTTRHFELVSESALTAAQSALLSELQPEITQLLARVEAYLDKLARREKSLMAKAELQEGRLSQPANTSSSLPSTRAKSPGGGGKGAAATGSADLDAMRLQQLRLKKERLAYAVGRLELQAGQKQRQLRKSMAAV</sequence>
<reference evidence="15" key="2">
    <citation type="submission" date="2020-04" db="EMBL/GenBank/DDBJ databases">
        <authorList>
            <consortium name="NCBI Genome Project"/>
        </authorList>
    </citation>
    <scope>NUCLEOTIDE SEQUENCE</scope>
    <source>
        <strain evidence="15">CBS 342.82</strain>
    </source>
</reference>
<comment type="subcellular location">
    <subcellularLocation>
        <location evidence="3">Chromosome</location>
        <location evidence="3">Centromere</location>
        <location evidence="3">Kinetochore</location>
    </subcellularLocation>
    <subcellularLocation>
        <location evidence="2">Cytoplasm</location>
        <location evidence="2">Cytoskeleton</location>
        <location evidence="2">Spindle</location>
    </subcellularLocation>
    <subcellularLocation>
        <location evidence="1">Nucleus</location>
    </subcellularLocation>
</comment>
<protein>
    <recommendedName>
        <fullName evidence="5">DASH complex subunit SPC19</fullName>
    </recommendedName>
    <alternativeName>
        <fullName evidence="12">Outer kinetochore protein SPC19</fullName>
    </alternativeName>
</protein>
<keyword evidence="6" id="KW-0158">Chromosome</keyword>
<evidence type="ECO:0000256" key="2">
    <source>
        <dbReference type="ARBA" id="ARBA00004186"/>
    </source>
</evidence>
<evidence type="ECO:0000256" key="5">
    <source>
        <dbReference type="ARBA" id="ARBA00016329"/>
    </source>
</evidence>
<reference evidence="15" key="1">
    <citation type="submission" date="2020-01" db="EMBL/GenBank/DDBJ databases">
        <authorList>
            <consortium name="DOE Joint Genome Institute"/>
            <person name="Haridas S."/>
            <person name="Albert R."/>
            <person name="Binder M."/>
            <person name="Bloem J."/>
            <person name="Labutti K."/>
            <person name="Salamov A."/>
            <person name="Andreopoulos B."/>
            <person name="Baker S.E."/>
            <person name="Barry K."/>
            <person name="Bills G."/>
            <person name="Bluhm B.H."/>
            <person name="Cannon C."/>
            <person name="Castanera R."/>
            <person name="Culley D.E."/>
            <person name="Daum C."/>
            <person name="Ezra D."/>
            <person name="Gonzalez J.B."/>
            <person name="Henrissat B."/>
            <person name="Kuo A."/>
            <person name="Liang C."/>
            <person name="Lipzen A."/>
            <person name="Lutzoni F."/>
            <person name="Magnuson J."/>
            <person name="Mondo S."/>
            <person name="Nolan M."/>
            <person name="Ohm R."/>
            <person name="Pangilinan J."/>
            <person name="Park H.-J."/>
            <person name="Ramirez L."/>
            <person name="Alfaro M."/>
            <person name="Sun H."/>
            <person name="Tritt A."/>
            <person name="Yoshinaga Y."/>
            <person name="Zwiers L.-H."/>
            <person name="Turgeon B.G."/>
            <person name="Goodwin S.B."/>
            <person name="Spatafora J.W."/>
            <person name="Crous P.W."/>
            <person name="Grigoriev I.V."/>
        </authorList>
    </citation>
    <scope>NUCLEOTIDE SEQUENCE</scope>
    <source>
        <strain evidence="15">CBS 342.82</strain>
    </source>
</reference>
<accession>A0A6J3LV75</accession>
<keyword evidence="10" id="KW-0539">Nucleus</keyword>
<evidence type="ECO:0000256" key="11">
    <source>
        <dbReference type="ARBA" id="ARBA00023328"/>
    </source>
</evidence>
<dbReference type="Pfam" id="PF08287">
    <property type="entry name" value="DASH_Spc19"/>
    <property type="match status" value="1"/>
</dbReference>
<evidence type="ECO:0000256" key="7">
    <source>
        <dbReference type="ARBA" id="ARBA00022490"/>
    </source>
</evidence>
<dbReference type="GO" id="GO:0042729">
    <property type="term" value="C:DASH complex"/>
    <property type="evidence" value="ECO:0007669"/>
    <property type="project" value="InterPro"/>
</dbReference>
<keyword evidence="11" id="KW-0137">Centromere</keyword>
<dbReference type="AlphaFoldDB" id="A0A6J3LV75"/>
<evidence type="ECO:0000256" key="4">
    <source>
        <dbReference type="ARBA" id="ARBA00008952"/>
    </source>
</evidence>
<dbReference type="InterPro" id="IPR013251">
    <property type="entry name" value="DASH_Spc19"/>
</dbReference>
<dbReference type="GO" id="GO:0005876">
    <property type="term" value="C:spindle microtubule"/>
    <property type="evidence" value="ECO:0007669"/>
    <property type="project" value="InterPro"/>
</dbReference>
<organism evidence="15">
    <name type="scientific">Dissoconium aciculare CBS 342.82</name>
    <dbReference type="NCBI Taxonomy" id="1314786"/>
    <lineage>
        <taxon>Eukaryota</taxon>
        <taxon>Fungi</taxon>
        <taxon>Dikarya</taxon>
        <taxon>Ascomycota</taxon>
        <taxon>Pezizomycotina</taxon>
        <taxon>Dothideomycetes</taxon>
        <taxon>Dothideomycetidae</taxon>
        <taxon>Mycosphaerellales</taxon>
        <taxon>Dissoconiaceae</taxon>
        <taxon>Dissoconium</taxon>
    </lineage>
</organism>
<keyword evidence="8" id="KW-0995">Kinetochore</keyword>
<dbReference type="Proteomes" id="UP000504637">
    <property type="component" value="Unplaced"/>
</dbReference>
<keyword evidence="9" id="KW-0206">Cytoskeleton</keyword>